<dbReference type="Gene3D" id="1.20.1600.10">
    <property type="entry name" value="Outer membrane efflux proteins (OEP)"/>
    <property type="match status" value="1"/>
</dbReference>
<evidence type="ECO:0000313" key="3">
    <source>
        <dbReference type="EMBL" id="UOR04095.1"/>
    </source>
</evidence>
<dbReference type="PANTHER" id="PTHR30203">
    <property type="entry name" value="OUTER MEMBRANE CATION EFFLUX PROTEIN"/>
    <property type="match status" value="1"/>
</dbReference>
<gene>
    <name evidence="3" type="ORF">MUN82_14215</name>
</gene>
<keyword evidence="2" id="KW-0812">Transmembrane</keyword>
<dbReference type="EMBL" id="CP095053">
    <property type="protein sequence ID" value="UOR04095.1"/>
    <property type="molecule type" value="Genomic_DNA"/>
</dbReference>
<keyword evidence="4" id="KW-1185">Reference proteome</keyword>
<sequence>MLRKRIYQYISVACLSLAVGSCKMPELVVKDANRRVPVSYNSATAQDTASAAQVRWRQFFTDPNLVALIDTALQHNQELNIALQEIQISRNEVQIRKGEYLPFVGLGANAEAERPGRYTLRGATEEAVNIKPERRTPDPLPNYRVGAFASWEVDIWHKLRNARKSAALRYLSSVEGRNFTITNLIAEIANSYYELLALDNQLAIVQQNIEIQTNALNLVRLQKESARTTELAVQRFEAQVHNTRSLQYGIQQRIIETENRINFLTGRYPRPIVRDDASFNDLVPTVIQTGVPSQLLQNRPDIRQAEQNLAAAKLDVQVARANFYPSLRLTGSVGFEAFKPGLLFSTPESMLYNLAGELVAPLVNRNGIKAVYGSANAVQTQAAYNYERTVLNAYVEVVNELANIRNLANSYNEKALEVKSLNQSVTISNSLFRSARAEYTEVLFTQRDALESKFDLIETKMQQLNATVNVYRALGGGWN</sequence>
<comment type="subcellular location">
    <subcellularLocation>
        <location evidence="2">Cell membrane</location>
        <topology evidence="2">Lipid-anchor</topology>
    </subcellularLocation>
</comment>
<keyword evidence="2" id="KW-0449">Lipoprotein</keyword>
<dbReference type="InterPro" id="IPR003423">
    <property type="entry name" value="OMP_efflux"/>
</dbReference>
<dbReference type="PROSITE" id="PS51257">
    <property type="entry name" value="PROKAR_LIPOPROTEIN"/>
    <property type="match status" value="1"/>
</dbReference>
<dbReference type="GO" id="GO:0005886">
    <property type="term" value="C:plasma membrane"/>
    <property type="evidence" value="ECO:0007669"/>
    <property type="project" value="UniProtKB-SubCell"/>
</dbReference>
<dbReference type="InterPro" id="IPR010131">
    <property type="entry name" value="MdtP/NodT-like"/>
</dbReference>
<dbReference type="PANTHER" id="PTHR30203:SF30">
    <property type="entry name" value="OUTER MEMBRANE PROTEIN-RELATED"/>
    <property type="match status" value="1"/>
</dbReference>
<dbReference type="AlphaFoldDB" id="A0A8T9SQL9"/>
<dbReference type="Pfam" id="PF02321">
    <property type="entry name" value="OEP"/>
    <property type="match status" value="2"/>
</dbReference>
<protein>
    <submittedName>
        <fullName evidence="3">TolC family protein</fullName>
    </submittedName>
</protein>
<dbReference type="SUPFAM" id="SSF56954">
    <property type="entry name" value="Outer membrane efflux proteins (OEP)"/>
    <property type="match status" value="1"/>
</dbReference>
<dbReference type="KEGG" id="haei:MUN82_14215"/>
<dbReference type="Gene3D" id="2.20.200.10">
    <property type="entry name" value="Outer membrane efflux proteins (OEP)"/>
    <property type="match status" value="1"/>
</dbReference>
<reference evidence="3 4" key="1">
    <citation type="submission" date="2022-04" db="EMBL/GenBank/DDBJ databases">
        <title>Hymenobacter sp. isolated from the air.</title>
        <authorList>
            <person name="Won M."/>
            <person name="Lee C.-M."/>
            <person name="Woen H.-Y."/>
            <person name="Kwon S.-W."/>
        </authorList>
    </citation>
    <scope>NUCLEOTIDE SEQUENCE [LARGE SCALE GENOMIC DNA]</scope>
    <source>
        <strain evidence="4">5413 J-13</strain>
    </source>
</reference>
<dbReference type="RefSeq" id="WP_245091443.1">
    <property type="nucleotide sequence ID" value="NZ_CP095053.1"/>
</dbReference>
<evidence type="ECO:0000256" key="1">
    <source>
        <dbReference type="ARBA" id="ARBA00007613"/>
    </source>
</evidence>
<organism evidence="3 4">
    <name type="scientific">Hymenobacter aerilatus</name>
    <dbReference type="NCBI Taxonomy" id="2932251"/>
    <lineage>
        <taxon>Bacteria</taxon>
        <taxon>Pseudomonadati</taxon>
        <taxon>Bacteroidota</taxon>
        <taxon>Cytophagia</taxon>
        <taxon>Cytophagales</taxon>
        <taxon>Hymenobacteraceae</taxon>
        <taxon>Hymenobacter</taxon>
    </lineage>
</organism>
<name>A0A8T9SQL9_9BACT</name>
<keyword evidence="2" id="KW-0472">Membrane</keyword>
<dbReference type="GO" id="GO:0015562">
    <property type="term" value="F:efflux transmembrane transporter activity"/>
    <property type="evidence" value="ECO:0007669"/>
    <property type="project" value="InterPro"/>
</dbReference>
<evidence type="ECO:0000313" key="4">
    <source>
        <dbReference type="Proteomes" id="UP000829925"/>
    </source>
</evidence>
<accession>A0A8T9SQL9</accession>
<evidence type="ECO:0000256" key="2">
    <source>
        <dbReference type="RuleBase" id="RU362097"/>
    </source>
</evidence>
<comment type="similarity">
    <text evidence="1 2">Belongs to the outer membrane factor (OMF) (TC 1.B.17) family.</text>
</comment>
<proteinExistence type="inferred from homology"/>
<dbReference type="Proteomes" id="UP000829925">
    <property type="component" value="Chromosome"/>
</dbReference>
<keyword evidence="2" id="KW-0564">Palmitate</keyword>
<keyword evidence="2" id="KW-1134">Transmembrane beta strand</keyword>
<dbReference type="NCBIfam" id="TIGR01845">
    <property type="entry name" value="outer_NodT"/>
    <property type="match status" value="1"/>
</dbReference>